<dbReference type="InterPro" id="IPR006133">
    <property type="entry name" value="DNA-dir_DNA_pol_B_exonuc"/>
</dbReference>
<feature type="compositionally biased region" description="Low complexity" evidence="10">
    <location>
        <begin position="698"/>
        <end position="707"/>
    </location>
</feature>
<dbReference type="InterPro" id="IPR050240">
    <property type="entry name" value="DNA_pol_type-B"/>
</dbReference>
<dbReference type="Gene3D" id="3.90.1600.10">
    <property type="entry name" value="Palm domain of DNA polymerase"/>
    <property type="match status" value="1"/>
</dbReference>
<keyword evidence="8" id="KW-0238">DNA-binding</keyword>
<dbReference type="EC" id="2.7.7.7" evidence="2"/>
<keyword evidence="11" id="KW-0812">Transmembrane</keyword>
<gene>
    <name evidence="14" type="primary">DPOL</name>
</gene>
<evidence type="ECO:0000256" key="7">
    <source>
        <dbReference type="ARBA" id="ARBA00023109"/>
    </source>
</evidence>
<name>A7KAV6_9BETA</name>
<dbReference type="Gene3D" id="1.10.287.690">
    <property type="entry name" value="Helix hairpin bin"/>
    <property type="match status" value="1"/>
</dbReference>
<evidence type="ECO:0000256" key="8">
    <source>
        <dbReference type="ARBA" id="ARBA00023125"/>
    </source>
</evidence>
<protein>
    <recommendedName>
        <fullName evidence="2">DNA-directed DNA polymerase</fullName>
        <ecNumber evidence="2">2.7.7.7</ecNumber>
    </recommendedName>
</protein>
<dbReference type="InterPro" id="IPR023211">
    <property type="entry name" value="DNA_pol_palm_dom_sf"/>
</dbReference>
<keyword evidence="6" id="KW-0239">DNA-directed DNA polymerase</keyword>
<keyword evidence="3" id="KW-0808">Transferase</keyword>
<feature type="region of interest" description="Disordered" evidence="10">
    <location>
        <begin position="47"/>
        <end position="70"/>
    </location>
</feature>
<feature type="compositionally biased region" description="Basic and acidic residues" evidence="10">
    <location>
        <begin position="1"/>
        <end position="30"/>
    </location>
</feature>
<dbReference type="GO" id="GO:0006261">
    <property type="term" value="P:DNA-templated DNA replication"/>
    <property type="evidence" value="ECO:0007669"/>
    <property type="project" value="TreeGrafter"/>
</dbReference>
<dbReference type="PRINTS" id="PR00106">
    <property type="entry name" value="DNAPOLB"/>
</dbReference>
<feature type="compositionally biased region" description="Acidic residues" evidence="10">
    <location>
        <begin position="716"/>
        <end position="729"/>
    </location>
</feature>
<keyword evidence="11" id="KW-1133">Transmembrane helix</keyword>
<feature type="domain" description="DNA-directed DNA polymerase family B multifunctional" evidence="12">
    <location>
        <begin position="594"/>
        <end position="910"/>
    </location>
</feature>
<feature type="transmembrane region" description="Helical" evidence="11">
    <location>
        <begin position="859"/>
        <end position="880"/>
    </location>
</feature>
<feature type="region of interest" description="Disordered" evidence="10">
    <location>
        <begin position="698"/>
        <end position="740"/>
    </location>
</feature>
<feature type="region of interest" description="Disordered" evidence="10">
    <location>
        <begin position="643"/>
        <end position="669"/>
    </location>
</feature>
<dbReference type="PANTHER" id="PTHR10322:SF23">
    <property type="entry name" value="DNA POLYMERASE DELTA CATALYTIC SUBUNIT"/>
    <property type="match status" value="1"/>
</dbReference>
<evidence type="ECO:0000256" key="6">
    <source>
        <dbReference type="ARBA" id="ARBA00022932"/>
    </source>
</evidence>
<dbReference type="SUPFAM" id="SSF56672">
    <property type="entry name" value="DNA/RNA polymerases"/>
    <property type="match status" value="1"/>
</dbReference>
<evidence type="ECO:0000256" key="2">
    <source>
        <dbReference type="ARBA" id="ARBA00012417"/>
    </source>
</evidence>
<dbReference type="GO" id="GO:0003677">
    <property type="term" value="F:DNA binding"/>
    <property type="evidence" value="ECO:0007669"/>
    <property type="project" value="UniProtKB-KW"/>
</dbReference>
<dbReference type="Pfam" id="PF00136">
    <property type="entry name" value="DNA_pol_B"/>
    <property type="match status" value="1"/>
</dbReference>
<dbReference type="GO" id="GO:0000166">
    <property type="term" value="F:nucleotide binding"/>
    <property type="evidence" value="ECO:0007669"/>
    <property type="project" value="InterPro"/>
</dbReference>
<comment type="catalytic activity">
    <reaction evidence="9">
        <text>DNA(n) + a 2'-deoxyribonucleoside 5'-triphosphate = DNA(n+1) + diphosphate</text>
        <dbReference type="Rhea" id="RHEA:22508"/>
        <dbReference type="Rhea" id="RHEA-COMP:17339"/>
        <dbReference type="Rhea" id="RHEA-COMP:17340"/>
        <dbReference type="ChEBI" id="CHEBI:33019"/>
        <dbReference type="ChEBI" id="CHEBI:61560"/>
        <dbReference type="ChEBI" id="CHEBI:173112"/>
        <dbReference type="EC" id="2.7.7.7"/>
    </reaction>
</comment>
<keyword evidence="5" id="KW-0235">DNA replication</keyword>
<evidence type="ECO:0000256" key="1">
    <source>
        <dbReference type="ARBA" id="ARBA00005755"/>
    </source>
</evidence>
<evidence type="ECO:0000259" key="13">
    <source>
        <dbReference type="Pfam" id="PF03104"/>
    </source>
</evidence>
<keyword evidence="4" id="KW-0548">Nucleotidyltransferase</keyword>
<keyword evidence="7" id="KW-1194">Viral DNA replication</keyword>
<dbReference type="SMART" id="SM00486">
    <property type="entry name" value="POLBc"/>
    <property type="match status" value="1"/>
</dbReference>
<dbReference type="Gene3D" id="3.30.342.10">
    <property type="entry name" value="DNA Polymerase, chain B, domain 1"/>
    <property type="match status" value="1"/>
</dbReference>
<feature type="non-terminal residue" evidence="14">
    <location>
        <position position="924"/>
    </location>
</feature>
<accession>A7KAV6</accession>
<dbReference type="Gene3D" id="3.30.420.10">
    <property type="entry name" value="Ribonuclease H-like superfamily/Ribonuclease H"/>
    <property type="match status" value="1"/>
</dbReference>
<dbReference type="InterPro" id="IPR006172">
    <property type="entry name" value="DNA-dir_DNA_pol_B"/>
</dbReference>
<evidence type="ECO:0000259" key="12">
    <source>
        <dbReference type="Pfam" id="PF00136"/>
    </source>
</evidence>
<evidence type="ECO:0000256" key="5">
    <source>
        <dbReference type="ARBA" id="ARBA00022705"/>
    </source>
</evidence>
<organism evidence="14">
    <name type="scientific">Microtus arvalis cytomegalovirus 1</name>
    <dbReference type="NCBI Taxonomy" id="431627"/>
    <lineage>
        <taxon>Viruses</taxon>
        <taxon>Duplodnaviria</taxon>
        <taxon>Heunggongvirae</taxon>
        <taxon>Peploviricota</taxon>
        <taxon>Herviviricetes</taxon>
        <taxon>Herpesvirales</taxon>
        <taxon>Orthoherpesviridae</taxon>
        <taxon>Betaherpesvirinae</taxon>
        <taxon>Cytomegalovirus</taxon>
    </lineage>
</organism>
<dbReference type="InterPro" id="IPR036397">
    <property type="entry name" value="RNaseH_sf"/>
</dbReference>
<evidence type="ECO:0000313" key="14">
    <source>
        <dbReference type="EMBL" id="ABO40775.1"/>
    </source>
</evidence>
<dbReference type="GO" id="GO:0003887">
    <property type="term" value="F:DNA-directed DNA polymerase activity"/>
    <property type="evidence" value="ECO:0007669"/>
    <property type="project" value="UniProtKB-KW"/>
</dbReference>
<evidence type="ECO:0000256" key="11">
    <source>
        <dbReference type="SAM" id="Phobius"/>
    </source>
</evidence>
<dbReference type="InterPro" id="IPR043502">
    <property type="entry name" value="DNA/RNA_pol_sf"/>
</dbReference>
<comment type="similarity">
    <text evidence="1">Belongs to the DNA polymerase type-B family.</text>
</comment>
<dbReference type="InterPro" id="IPR006134">
    <property type="entry name" value="DNA-dir_DNA_pol_B_multi_dom"/>
</dbReference>
<sequence>MARRSEKRDARRAEMDENDTEKPTDGREAVVDTEVFYNPYLTRARSCPRSSAAAAPPPAKKGRDASTCPRKGTRGVFLQLLPRGVIYDGEAGYIRRQTTEEPRMFFQDHEYLLRDHMVWPGLVPDGGDREDDEGVCGLAAAVESDLDPERLPELRFHTYDQVVSLVFGDSNEALPAVWRHHIVPSGNVIRLFGATADGRSLCVNVLGQRAYFYCQAEEGEDLREAIHRAAEAVEEPRSPFTVSVATVRRESLYGYGLGPVPRLHRVALSNWTMARKIGRYLAKQGRRVFEIEVDPLARLLVDRRLPSFGWCVLRRYRVRAPGSRVSTAELEVDCEASALMPAPDGADDWPCYRVLAFDIECISGTGAFPVADNALDLMVQISAVCFTVGAPPPAGRPPPPERHLFTIGTCAPLGDGTRVYGFPSEYEMLYGFLLFLRAYSPEFLTGYNINAFDLPYLLRRLDQPYQLNPGRFGKLRRGGRFCLHAPAEYHSGRFAHARLKVFLTGTVVLDMYLVCATKANAPNFKLDTMAELYLGQHKEDLSYKELPRRFVAGDEGRAVVGRYCVQDSVLVRQLFDKLAYHFEVAAVARLSRLPVRRVIFDGQQVRIYSCLLEECAARGLVLPHMRSGDDGWVGRMTYSKRARGTTASTSVAESNPDRQSVEAASDGSQEAPALLVEGGTDGFCGSIGGSCSADSGISSASDLSAAGRQSPSPPAEEAEGTEGDADDAQGADGGGVGYQGATVLPPDVGFHHDPVLVFDFASLYPSIIMSHNLCYSTLLGPGSPTDGLGPEDVLEVEVAPGRTHRFVREHVRRSLLAELLVRWLAERRLVRERAKQTDDPMRRTILDKQQLALKVTCNAFYGFTGVAAGMLPCLAVASSITKIGRDMLMATVDYVHEHGPRPEYLERLGFSAEDIDRDALRVRV</sequence>
<keyword evidence="11" id="KW-0472">Membrane</keyword>
<dbReference type="SUPFAM" id="SSF53098">
    <property type="entry name" value="Ribonuclease H-like"/>
    <property type="match status" value="1"/>
</dbReference>
<evidence type="ECO:0000256" key="10">
    <source>
        <dbReference type="SAM" id="MobiDB-lite"/>
    </source>
</evidence>
<evidence type="ECO:0000256" key="3">
    <source>
        <dbReference type="ARBA" id="ARBA00022679"/>
    </source>
</evidence>
<reference evidence="14" key="1">
    <citation type="journal article" date="2007" name="J. Virol.">
        <title>Identification of novel rodent herpesviruses, including the first gammaherpesvirus of Mus musculus.</title>
        <authorList>
            <person name="Ehlers B."/>
            <person name="Kuchler J."/>
            <person name="Yasmum N."/>
            <person name="Dural G."/>
            <person name="Voigt S."/>
            <person name="Schmidt-Chanasit J."/>
            <person name="Jakel T."/>
            <person name="Matuschka F.R."/>
            <person name="Richter D."/>
            <person name="Essbauer S."/>
            <person name="Hughes D.J."/>
            <person name="Summers C."/>
            <person name="Bennett M."/>
            <person name="Stewart J.P."/>
            <person name="Ulrich R.G."/>
        </authorList>
    </citation>
    <scope>NUCLEOTIDE SEQUENCE</scope>
    <source>
        <strain evidence="14">3340</strain>
    </source>
</reference>
<dbReference type="EMBL" id="EF125059">
    <property type="protein sequence ID" value="ABO40775.1"/>
    <property type="molecule type" value="Genomic_DNA"/>
</dbReference>
<dbReference type="GO" id="GO:0039693">
    <property type="term" value="P:viral DNA genome replication"/>
    <property type="evidence" value="ECO:0007669"/>
    <property type="project" value="UniProtKB-KW"/>
</dbReference>
<dbReference type="PANTHER" id="PTHR10322">
    <property type="entry name" value="DNA POLYMERASE CATALYTIC SUBUNIT"/>
    <property type="match status" value="1"/>
</dbReference>
<evidence type="ECO:0000256" key="4">
    <source>
        <dbReference type="ARBA" id="ARBA00022695"/>
    </source>
</evidence>
<dbReference type="Pfam" id="PF03104">
    <property type="entry name" value="DNA_pol_B_exo1"/>
    <property type="match status" value="1"/>
</dbReference>
<feature type="domain" description="DNA-directed DNA polymerase family B exonuclease" evidence="13">
    <location>
        <begin position="287"/>
        <end position="529"/>
    </location>
</feature>
<feature type="region of interest" description="Disordered" evidence="10">
    <location>
        <begin position="1"/>
        <end position="31"/>
    </location>
</feature>
<evidence type="ECO:0000256" key="9">
    <source>
        <dbReference type="ARBA" id="ARBA00049244"/>
    </source>
</evidence>
<dbReference type="InterPro" id="IPR012337">
    <property type="entry name" value="RNaseH-like_sf"/>
</dbReference>
<proteinExistence type="inferred from homology"/>